<organism evidence="6 7">
    <name type="scientific">Lentzea alba</name>
    <dbReference type="NCBI Taxonomy" id="2714351"/>
    <lineage>
        <taxon>Bacteria</taxon>
        <taxon>Bacillati</taxon>
        <taxon>Actinomycetota</taxon>
        <taxon>Actinomycetes</taxon>
        <taxon>Pseudonocardiales</taxon>
        <taxon>Pseudonocardiaceae</taxon>
        <taxon>Lentzea</taxon>
    </lineage>
</organism>
<keyword evidence="2 4" id="KW-0732">Signal</keyword>
<dbReference type="AlphaFoldDB" id="A0A7C9RWS2"/>
<evidence type="ECO:0000313" key="7">
    <source>
        <dbReference type="Proteomes" id="UP000481360"/>
    </source>
</evidence>
<name>A0A7C9RWS2_9PSEU</name>
<dbReference type="GO" id="GO:0016787">
    <property type="term" value="F:hydrolase activity"/>
    <property type="evidence" value="ECO:0007669"/>
    <property type="project" value="UniProtKB-KW"/>
</dbReference>
<dbReference type="InterPro" id="IPR051601">
    <property type="entry name" value="Serine_prot/Carboxylest_S33"/>
</dbReference>
<dbReference type="PANTHER" id="PTHR43248">
    <property type="entry name" value="2-SUCCINYL-6-HYDROXY-2,4-CYCLOHEXADIENE-1-CARBOXYLATE SYNTHASE"/>
    <property type="match status" value="1"/>
</dbReference>
<accession>A0A7C9RWS2</accession>
<keyword evidence="7" id="KW-1185">Reference proteome</keyword>
<feature type="domain" description="Peptidase S33 tripeptidyl aminopeptidase-like C-terminal" evidence="5">
    <location>
        <begin position="375"/>
        <end position="460"/>
    </location>
</feature>
<protein>
    <submittedName>
        <fullName evidence="6">Alpha/beta hydrolase</fullName>
    </submittedName>
</protein>
<evidence type="ECO:0000313" key="6">
    <source>
        <dbReference type="EMBL" id="NGY64807.1"/>
    </source>
</evidence>
<evidence type="ECO:0000256" key="2">
    <source>
        <dbReference type="ARBA" id="ARBA00022729"/>
    </source>
</evidence>
<feature type="chain" id="PRO_5028822705" evidence="4">
    <location>
        <begin position="33"/>
        <end position="470"/>
    </location>
</feature>
<comment type="caution">
    <text evidence="6">The sequence shown here is derived from an EMBL/GenBank/DDBJ whole genome shotgun (WGS) entry which is preliminary data.</text>
</comment>
<evidence type="ECO:0000259" key="5">
    <source>
        <dbReference type="Pfam" id="PF08386"/>
    </source>
</evidence>
<proteinExistence type="inferred from homology"/>
<dbReference type="PANTHER" id="PTHR43248:SF29">
    <property type="entry name" value="TRIPEPTIDYL AMINOPEPTIDASE"/>
    <property type="match status" value="1"/>
</dbReference>
<evidence type="ECO:0000256" key="4">
    <source>
        <dbReference type="SAM" id="SignalP"/>
    </source>
</evidence>
<dbReference type="InterPro" id="IPR013595">
    <property type="entry name" value="Pept_S33_TAP-like_C"/>
</dbReference>
<sequence>MRAGGAVRSLRRALASSIVATVLVTCAGVASAEPAPAIAWAPCADDQEGECGTLSVPLDWAKPWGQRIDVAVARHKATDPARRIGVLMVDPGGPGGSAAAFALSRLFSPDLRARFDIVGIDSRGTGNSLPIRCADLMTDPPSSYPADEAGFTALVQYNKNVLAKCRERSGPIFDHADSASVAQDMDAVRRALGERKISYLGLSYGTVFGQAYAEKFGDRVRAMVLDSVVDHSVDLKRFVGERAAAVDDSFAEFARWCDRTVSCALHGQDVHAAWEAALVRADAEPLGRQRLIDSMYGALSVPDWGYATHLIATTGAQRRAGLSFEPNYESVRLATVCQDFSLRIRTFSEYSRLRAEELRRSPIMRGSLIGHDEATACAGVPGPPSNPPHRLNISDAPKILVLSARHDPTTPYAWAVNIHRQAPRNTALLTYEGWGHVAYPQSACTRGGVDDYLLDLKVPAVSCPAIEPPR</sequence>
<dbReference type="EMBL" id="JAAMPJ010000014">
    <property type="protein sequence ID" value="NGY64807.1"/>
    <property type="molecule type" value="Genomic_DNA"/>
</dbReference>
<gene>
    <name evidence="6" type="ORF">G7043_38430</name>
</gene>
<evidence type="ECO:0000256" key="3">
    <source>
        <dbReference type="ARBA" id="ARBA00022801"/>
    </source>
</evidence>
<dbReference type="InterPro" id="IPR029058">
    <property type="entry name" value="AB_hydrolase_fold"/>
</dbReference>
<dbReference type="Pfam" id="PF08386">
    <property type="entry name" value="Abhydrolase_4"/>
    <property type="match status" value="1"/>
</dbReference>
<keyword evidence="3 6" id="KW-0378">Hydrolase</keyword>
<feature type="signal peptide" evidence="4">
    <location>
        <begin position="1"/>
        <end position="32"/>
    </location>
</feature>
<dbReference type="SUPFAM" id="SSF53474">
    <property type="entry name" value="alpha/beta-Hydrolases"/>
    <property type="match status" value="1"/>
</dbReference>
<comment type="similarity">
    <text evidence="1">Belongs to the peptidase S33 family.</text>
</comment>
<dbReference type="Proteomes" id="UP000481360">
    <property type="component" value="Unassembled WGS sequence"/>
</dbReference>
<reference evidence="6 7" key="1">
    <citation type="submission" date="2020-03" db="EMBL/GenBank/DDBJ databases">
        <title>Isolation and identification of active actinomycetes.</title>
        <authorList>
            <person name="Sun X."/>
        </authorList>
    </citation>
    <scope>NUCLEOTIDE SEQUENCE [LARGE SCALE GENOMIC DNA]</scope>
    <source>
        <strain evidence="6 7">NEAU-D13</strain>
    </source>
</reference>
<dbReference type="Gene3D" id="3.40.50.1820">
    <property type="entry name" value="alpha/beta hydrolase"/>
    <property type="match status" value="1"/>
</dbReference>
<evidence type="ECO:0000256" key="1">
    <source>
        <dbReference type="ARBA" id="ARBA00010088"/>
    </source>
</evidence>